<organism evidence="1">
    <name type="scientific">Lactobacillus helveticus CIRM-BIA 104</name>
    <dbReference type="NCBI Taxonomy" id="1226333"/>
    <lineage>
        <taxon>Bacteria</taxon>
        <taxon>Bacillati</taxon>
        <taxon>Bacillota</taxon>
        <taxon>Bacilli</taxon>
        <taxon>Lactobacillales</taxon>
        <taxon>Lactobacillaceae</taxon>
        <taxon>Lactobacillus</taxon>
    </lineage>
</organism>
<name>U6FA67_LACHE</name>
<dbReference type="EMBL" id="CBUL010000062">
    <property type="protein sequence ID" value="CDI60169.1"/>
    <property type="molecule type" value="Genomic_DNA"/>
</dbReference>
<accession>U6FA67</accession>
<gene>
    <name evidence="1" type="ORF">LHCIRMBIA104_00020</name>
</gene>
<sequence>MNAENQEIMQQIISQNQRLLQNLNTQRHCSCEVR</sequence>
<comment type="caution">
    <text evidence="1">The sequence shown here is derived from an EMBL/GenBank/DDBJ whole genome shotgun (WGS) entry which is preliminary data.</text>
</comment>
<proteinExistence type="predicted"/>
<dbReference type="Proteomes" id="UP000017247">
    <property type="component" value="Unassembled WGS sequence"/>
</dbReference>
<protein>
    <submittedName>
        <fullName evidence="1">Uncharacterized protein</fullName>
    </submittedName>
</protein>
<evidence type="ECO:0000313" key="1">
    <source>
        <dbReference type="EMBL" id="CDI60169.1"/>
    </source>
</evidence>
<reference evidence="1" key="1">
    <citation type="submission" date="2013-09" db="EMBL/GenBank/DDBJ databases">
        <title>Draft Genome Sequence of five Lactobacillus helveticus strains CIRM-BIA 101T, 103, 104, 951 and 953 isolated from milk product.</title>
        <authorList>
            <person name="Valence F."/>
            <person name="Chuat V."/>
            <person name="Ma L."/>
            <person name="Creno S."/>
            <person name="Falentin H."/>
            <person name="Lortal S."/>
            <person name="Bizet C."/>
            <person name="Clermont D."/>
            <person name="Loux V."/>
            <person name="Bouchier C."/>
            <person name="Cousin S."/>
        </authorList>
    </citation>
    <scope>NUCLEOTIDE SEQUENCE [LARGE SCALE GENOMIC DNA]</scope>
    <source>
        <strain evidence="1">CIRM-BIA 104</strain>
    </source>
</reference>
<dbReference type="AlphaFoldDB" id="U6FA67"/>
<dbReference type="HOGENOM" id="CLU_3374344_0_0_9"/>